<comment type="caution">
    <text evidence="4">The sequence shown here is derived from an EMBL/GenBank/DDBJ whole genome shotgun (WGS) entry which is preliminary data.</text>
</comment>
<dbReference type="Gene3D" id="2.40.50.100">
    <property type="match status" value="1"/>
</dbReference>
<evidence type="ECO:0000256" key="1">
    <source>
        <dbReference type="SAM" id="Coils"/>
    </source>
</evidence>
<evidence type="ECO:0000259" key="2">
    <source>
        <dbReference type="Pfam" id="PF25876"/>
    </source>
</evidence>
<gene>
    <name evidence="4" type="ORF">TH25_08430</name>
</gene>
<feature type="domain" description="Multidrug resistance protein MdtA-like alpha-helical hairpin" evidence="2">
    <location>
        <begin position="114"/>
        <end position="179"/>
    </location>
</feature>
<feature type="coiled-coil region" evidence="1">
    <location>
        <begin position="165"/>
        <end position="199"/>
    </location>
</feature>
<keyword evidence="1" id="KW-0175">Coiled coil</keyword>
<dbReference type="Proteomes" id="UP000252517">
    <property type="component" value="Unassembled WGS sequence"/>
</dbReference>
<dbReference type="PANTHER" id="PTHR30386:SF24">
    <property type="entry name" value="MULTIDRUG RESISTANCE EFFLUX PUMP"/>
    <property type="match status" value="1"/>
</dbReference>
<dbReference type="OrthoDB" id="9811754at2"/>
<reference evidence="4 5" key="1">
    <citation type="submission" date="2014-07" db="EMBL/GenBank/DDBJ databases">
        <title>Draft genome sequence of Thalassospira profundimaris S25-3-2.</title>
        <authorList>
            <person name="Lai Q."/>
            <person name="Shao Z."/>
        </authorList>
    </citation>
    <scope>NUCLEOTIDE SEQUENCE [LARGE SCALE GENOMIC DNA]</scope>
    <source>
        <strain evidence="4 5">S25-3-2</strain>
    </source>
</reference>
<name>A0A367XDE4_9PROT</name>
<dbReference type="InterPro" id="IPR058624">
    <property type="entry name" value="MdtA-like_HH"/>
</dbReference>
<evidence type="ECO:0000259" key="3">
    <source>
        <dbReference type="Pfam" id="PF25917"/>
    </source>
</evidence>
<proteinExistence type="predicted"/>
<dbReference type="AlphaFoldDB" id="A0A367XDE4"/>
<evidence type="ECO:0000313" key="5">
    <source>
        <dbReference type="Proteomes" id="UP000252517"/>
    </source>
</evidence>
<dbReference type="InterPro" id="IPR050739">
    <property type="entry name" value="MFP"/>
</dbReference>
<feature type="domain" description="Multidrug resistance protein MdtA-like barrel-sandwich hybrid" evidence="3">
    <location>
        <begin position="45"/>
        <end position="241"/>
    </location>
</feature>
<dbReference type="Pfam" id="PF25876">
    <property type="entry name" value="HH_MFP_RND"/>
    <property type="match status" value="1"/>
</dbReference>
<dbReference type="GO" id="GO:0055085">
    <property type="term" value="P:transmembrane transport"/>
    <property type="evidence" value="ECO:0007669"/>
    <property type="project" value="InterPro"/>
</dbReference>
<dbReference type="EMBL" id="JPWH01000005">
    <property type="protein sequence ID" value="RCK51696.1"/>
    <property type="molecule type" value="Genomic_DNA"/>
</dbReference>
<protein>
    <submittedName>
        <fullName evidence="4">Hemolysin D</fullName>
    </submittedName>
</protein>
<dbReference type="Pfam" id="PF25917">
    <property type="entry name" value="BSH_RND"/>
    <property type="match status" value="1"/>
</dbReference>
<accession>A0A367XDE4</accession>
<dbReference type="Gene3D" id="2.40.30.170">
    <property type="match status" value="1"/>
</dbReference>
<dbReference type="RefSeq" id="WP_114087895.1">
    <property type="nucleotide sequence ID" value="NZ_JPWH01000005.1"/>
</dbReference>
<sequence>MSVKKILLPVIALAAIAGGAYYGFYWVTEGRFHEETDNAYLHADQVALSPKVSGYIDRLLVEDNQPVKKGDLLMVINDADYQAKYDQAKAALESRVAAVDTVDKQIDLQQASIDQAQANVAIAEVDLSRTTEDFERYKDLVKKGAASRQKYDYAVADRNKAIAQVNAAKATLAVQKGQLEVLKAQKVETERSVSEARADLDLAQQSLDDTKLYAPFDGVIGNRSVQLGALVQPGQQLAVLVPLPGVYAVANFKETQIGHMAPGQKVTLEVDAFPDSEITGVIDSFAPGTGAQFSLLPPENATGNFTKITQRVPVRIKLDPSPVANALRPGLSVVVDVDVRDASGDMHAAGTGLAPDQARIRDVSELQ</sequence>
<dbReference type="InterPro" id="IPR058625">
    <property type="entry name" value="MdtA-like_BSH"/>
</dbReference>
<dbReference type="SUPFAM" id="SSF111369">
    <property type="entry name" value="HlyD-like secretion proteins"/>
    <property type="match status" value="3"/>
</dbReference>
<dbReference type="PANTHER" id="PTHR30386">
    <property type="entry name" value="MEMBRANE FUSION SUBUNIT OF EMRAB-TOLC MULTIDRUG EFFLUX PUMP"/>
    <property type="match status" value="1"/>
</dbReference>
<evidence type="ECO:0000313" key="4">
    <source>
        <dbReference type="EMBL" id="RCK51696.1"/>
    </source>
</evidence>
<dbReference type="Gene3D" id="1.10.287.470">
    <property type="entry name" value="Helix hairpin bin"/>
    <property type="match status" value="1"/>
</dbReference>
<organism evidence="4 5">
    <name type="scientific">Thalassospira profundimaris</name>
    <dbReference type="NCBI Taxonomy" id="502049"/>
    <lineage>
        <taxon>Bacteria</taxon>
        <taxon>Pseudomonadati</taxon>
        <taxon>Pseudomonadota</taxon>
        <taxon>Alphaproteobacteria</taxon>
        <taxon>Rhodospirillales</taxon>
        <taxon>Thalassospiraceae</taxon>
        <taxon>Thalassospira</taxon>
    </lineage>
</organism>